<gene>
    <name evidence="1" type="ORF">CCHR01_00006</name>
</gene>
<proteinExistence type="predicted"/>
<keyword evidence="2" id="KW-1185">Reference proteome</keyword>
<sequence length="115" mass="12401">MIARPPGTGEVPGFLAGPDRGAIEVDEEMQGTPFSQRMLPSLNEGINNGNFQNTPHATSVIQHPFPIHPGQAQRLTDLRLTDALPASSITFRKCEVPGNLNTKLFVGQLSHLTST</sequence>
<evidence type="ECO:0000313" key="1">
    <source>
        <dbReference type="EMBL" id="KAK1857225.1"/>
    </source>
</evidence>
<accession>A0AAD9B1G6</accession>
<protein>
    <submittedName>
        <fullName evidence="1">Uncharacterized protein</fullName>
    </submittedName>
</protein>
<comment type="caution">
    <text evidence="1">The sequence shown here is derived from an EMBL/GenBank/DDBJ whole genome shotgun (WGS) entry which is preliminary data.</text>
</comment>
<evidence type="ECO:0000313" key="2">
    <source>
        <dbReference type="Proteomes" id="UP001243330"/>
    </source>
</evidence>
<reference evidence="1" key="1">
    <citation type="submission" date="2023-01" db="EMBL/GenBank/DDBJ databases">
        <title>Colletotrichum chrysophilum M932 genome sequence.</title>
        <authorList>
            <person name="Baroncelli R."/>
        </authorList>
    </citation>
    <scope>NUCLEOTIDE SEQUENCE</scope>
    <source>
        <strain evidence="1">M932</strain>
    </source>
</reference>
<organism evidence="1 2">
    <name type="scientific">Colletotrichum chrysophilum</name>
    <dbReference type="NCBI Taxonomy" id="1836956"/>
    <lineage>
        <taxon>Eukaryota</taxon>
        <taxon>Fungi</taxon>
        <taxon>Dikarya</taxon>
        <taxon>Ascomycota</taxon>
        <taxon>Pezizomycotina</taxon>
        <taxon>Sordariomycetes</taxon>
        <taxon>Hypocreomycetidae</taxon>
        <taxon>Glomerellales</taxon>
        <taxon>Glomerellaceae</taxon>
        <taxon>Colletotrichum</taxon>
        <taxon>Colletotrichum gloeosporioides species complex</taxon>
    </lineage>
</organism>
<dbReference type="EMBL" id="JAQOWY010000001">
    <property type="protein sequence ID" value="KAK1857225.1"/>
    <property type="molecule type" value="Genomic_DNA"/>
</dbReference>
<name>A0AAD9B1G6_9PEZI</name>
<dbReference type="Proteomes" id="UP001243330">
    <property type="component" value="Unassembled WGS sequence"/>
</dbReference>
<dbReference type="AlphaFoldDB" id="A0AAD9B1G6"/>